<dbReference type="InterPro" id="IPR011893">
    <property type="entry name" value="Selenoprotein_Rdx-typ"/>
</dbReference>
<gene>
    <name evidence="8" type="ORF">U0070_014422</name>
</gene>
<dbReference type="EMBL" id="JBBHLL010000059">
    <property type="protein sequence ID" value="KAK7822323.1"/>
    <property type="molecule type" value="Genomic_DNA"/>
</dbReference>
<keyword evidence="9" id="KW-1185">Reference proteome</keyword>
<proteinExistence type="inferred from homology"/>
<dbReference type="AlphaFoldDB" id="A0AAW0J6Y2"/>
<sequence length="142" mass="16120">MRFVIWVCVATLSYQRPSPTLHLPPKVPTMAPNGRKRKAAPAETVDKREKLAEGPAVVIEHCQALQLEAPELPVQVNPSKPRRGSFEVTLLRPDNSRAELWTGIKKGPPRKLKFPEPQEVITWGSAAFSPRTLQRSYWWFNI</sequence>
<evidence type="ECO:0000256" key="3">
    <source>
        <dbReference type="ARBA" id="ARBA00023284"/>
    </source>
</evidence>
<feature type="region of interest" description="Disordered" evidence="7">
    <location>
        <begin position="24"/>
        <end position="48"/>
    </location>
</feature>
<evidence type="ECO:0000256" key="7">
    <source>
        <dbReference type="SAM" id="MobiDB-lite"/>
    </source>
</evidence>
<keyword evidence="3" id="KW-0676">Redox-active center</keyword>
<comment type="similarity">
    <text evidence="5">Belongs to the SelWTH family.</text>
</comment>
<dbReference type="NCBIfam" id="TIGR02174">
    <property type="entry name" value="CXXU_selWTH"/>
    <property type="match status" value="1"/>
</dbReference>
<dbReference type="InterPro" id="IPR052674">
    <property type="entry name" value="SelWTH-like"/>
</dbReference>
<comment type="function">
    <text evidence="4">May be involved in a redox-related process.</text>
</comment>
<evidence type="ECO:0000313" key="8">
    <source>
        <dbReference type="EMBL" id="KAK7822323.1"/>
    </source>
</evidence>
<dbReference type="FunFam" id="3.40.30.10:FF:000269">
    <property type="entry name" value="Selenoprotein H"/>
    <property type="match status" value="1"/>
</dbReference>
<protein>
    <recommendedName>
        <fullName evidence="6">Selenoprotein H</fullName>
    </recommendedName>
</protein>
<accession>A0AAW0J6Y2</accession>
<dbReference type="GO" id="GO:0005794">
    <property type="term" value="C:Golgi apparatus"/>
    <property type="evidence" value="ECO:0007669"/>
    <property type="project" value="TreeGrafter"/>
</dbReference>
<evidence type="ECO:0000256" key="1">
    <source>
        <dbReference type="ARBA" id="ARBA00022933"/>
    </source>
</evidence>
<evidence type="ECO:0000256" key="6">
    <source>
        <dbReference type="ARBA" id="ARBA00070222"/>
    </source>
</evidence>
<keyword evidence="2" id="KW-0007">Acetylation</keyword>
<evidence type="ECO:0000256" key="5">
    <source>
        <dbReference type="ARBA" id="ARBA00060789"/>
    </source>
</evidence>
<dbReference type="Proteomes" id="UP001488838">
    <property type="component" value="Unassembled WGS sequence"/>
</dbReference>
<dbReference type="PANTHER" id="PTHR33638">
    <property type="entry name" value="SELENOPROTEIN H"/>
    <property type="match status" value="1"/>
</dbReference>
<name>A0AAW0J6Y2_MYOGA</name>
<evidence type="ECO:0000256" key="4">
    <source>
        <dbReference type="ARBA" id="ARBA00056234"/>
    </source>
</evidence>
<evidence type="ECO:0000313" key="9">
    <source>
        <dbReference type="Proteomes" id="UP001488838"/>
    </source>
</evidence>
<reference evidence="8 9" key="1">
    <citation type="journal article" date="2023" name="bioRxiv">
        <title>Conserved and derived expression patterns and positive selection on dental genes reveal complex evolutionary context of ever-growing rodent molars.</title>
        <authorList>
            <person name="Calamari Z.T."/>
            <person name="Song A."/>
            <person name="Cohen E."/>
            <person name="Akter M."/>
            <person name="Roy R.D."/>
            <person name="Hallikas O."/>
            <person name="Christensen M.M."/>
            <person name="Li P."/>
            <person name="Marangoni P."/>
            <person name="Jernvall J."/>
            <person name="Klein O.D."/>
        </authorList>
    </citation>
    <scope>NUCLEOTIDE SEQUENCE [LARGE SCALE GENOMIC DNA]</scope>
    <source>
        <strain evidence="8">V071</strain>
    </source>
</reference>
<comment type="caution">
    <text evidence="8">The sequence shown here is derived from an EMBL/GenBank/DDBJ whole genome shotgun (WGS) entry which is preliminary data.</text>
</comment>
<dbReference type="PANTHER" id="PTHR33638:SF1">
    <property type="entry name" value="SELENOPROTEIN H"/>
    <property type="match status" value="1"/>
</dbReference>
<keyword evidence="1" id="KW-0712">Selenocysteine</keyword>
<evidence type="ECO:0000256" key="2">
    <source>
        <dbReference type="ARBA" id="ARBA00022990"/>
    </source>
</evidence>
<organism evidence="8 9">
    <name type="scientific">Myodes glareolus</name>
    <name type="common">Bank vole</name>
    <name type="synonym">Clethrionomys glareolus</name>
    <dbReference type="NCBI Taxonomy" id="447135"/>
    <lineage>
        <taxon>Eukaryota</taxon>
        <taxon>Metazoa</taxon>
        <taxon>Chordata</taxon>
        <taxon>Craniata</taxon>
        <taxon>Vertebrata</taxon>
        <taxon>Euteleostomi</taxon>
        <taxon>Mammalia</taxon>
        <taxon>Eutheria</taxon>
        <taxon>Euarchontoglires</taxon>
        <taxon>Glires</taxon>
        <taxon>Rodentia</taxon>
        <taxon>Myomorpha</taxon>
        <taxon>Muroidea</taxon>
        <taxon>Cricetidae</taxon>
        <taxon>Arvicolinae</taxon>
        <taxon>Myodes</taxon>
    </lineage>
</organism>